<dbReference type="RefSeq" id="WP_179810282.1">
    <property type="nucleotide sequence ID" value="NZ_JACCHL010000001.1"/>
</dbReference>
<sequence length="318" mass="33538">MIRLRHDFVVPAVSPAWLADVASALHGAAAGLRVEEGRVLLPRREEFAGLDIWRALELVDGADAERRIWEEAEHDLLDGEFGGPHTPPADGAGADVRLVGGEHCRAGAVYRLTGPAPEGVETEVSVRAWDPAGTTLLTAGLVDDGPDGGGGTARLELRGGAGGFAGLVFAYEAHGPDGAHDDGTAVEMEVEVDAEAWWSRLRGIPGPPPVRLRSRVQGHGSLLLLSPVTEVDGRWWVTVEVEVDAEAEESQGDDFRDLEDLAELANTIALVWRLVVLEADAVADLRRTADILRGDGAMSPPTATRYPGTGPGAASAAL</sequence>
<comment type="caution">
    <text evidence="2">The sequence shown here is derived from an EMBL/GenBank/DDBJ whole genome shotgun (WGS) entry which is preliminary data.</text>
</comment>
<feature type="region of interest" description="Disordered" evidence="1">
    <location>
        <begin position="294"/>
        <end position="318"/>
    </location>
</feature>
<proteinExistence type="predicted"/>
<dbReference type="EMBL" id="JACCHL010000001">
    <property type="protein sequence ID" value="NYH53155.1"/>
    <property type="molecule type" value="Genomic_DNA"/>
</dbReference>
<evidence type="ECO:0000256" key="1">
    <source>
        <dbReference type="SAM" id="MobiDB-lite"/>
    </source>
</evidence>
<evidence type="ECO:0000313" key="2">
    <source>
        <dbReference type="EMBL" id="NYH53155.1"/>
    </source>
</evidence>
<organism evidence="2 3">
    <name type="scientific">Nocardiopsis sinuspersici</name>
    <dbReference type="NCBI Taxonomy" id="501010"/>
    <lineage>
        <taxon>Bacteria</taxon>
        <taxon>Bacillati</taxon>
        <taxon>Actinomycetota</taxon>
        <taxon>Actinomycetes</taxon>
        <taxon>Streptosporangiales</taxon>
        <taxon>Nocardiopsidaceae</taxon>
        <taxon>Nocardiopsis</taxon>
    </lineage>
</organism>
<protein>
    <submittedName>
        <fullName evidence="2">Uncharacterized protein</fullName>
    </submittedName>
</protein>
<accession>A0A7Y9XE75</accession>
<name>A0A7Y9XE75_9ACTN</name>
<dbReference type="AlphaFoldDB" id="A0A7Y9XE75"/>
<gene>
    <name evidence="2" type="ORF">HNR06_002744</name>
</gene>
<reference evidence="2 3" key="1">
    <citation type="submission" date="2020-07" db="EMBL/GenBank/DDBJ databases">
        <title>Sequencing the genomes of 1000 actinobacteria strains.</title>
        <authorList>
            <person name="Klenk H.-P."/>
        </authorList>
    </citation>
    <scope>NUCLEOTIDE SEQUENCE [LARGE SCALE GENOMIC DNA]</scope>
    <source>
        <strain evidence="2 3">DSM 45278</strain>
    </source>
</reference>
<evidence type="ECO:0000313" key="3">
    <source>
        <dbReference type="Proteomes" id="UP000584931"/>
    </source>
</evidence>
<dbReference type="Proteomes" id="UP000584931">
    <property type="component" value="Unassembled WGS sequence"/>
</dbReference>